<dbReference type="Pfam" id="PF02706">
    <property type="entry name" value="Wzz"/>
    <property type="match status" value="1"/>
</dbReference>
<dbReference type="GO" id="GO:0005886">
    <property type="term" value="C:plasma membrane"/>
    <property type="evidence" value="ECO:0007669"/>
    <property type="project" value="UniProtKB-SubCell"/>
</dbReference>
<keyword evidence="10" id="KW-1185">Reference proteome</keyword>
<organism evidence="9 10">
    <name type="scientific">Blautia liquoris</name>
    <dbReference type="NCBI Taxonomy" id="2779518"/>
    <lineage>
        <taxon>Bacteria</taxon>
        <taxon>Bacillati</taxon>
        <taxon>Bacillota</taxon>
        <taxon>Clostridia</taxon>
        <taxon>Lachnospirales</taxon>
        <taxon>Lachnospiraceae</taxon>
        <taxon>Blautia</taxon>
    </lineage>
</organism>
<comment type="similarity">
    <text evidence="2">Belongs to the CpsC/CapA family.</text>
</comment>
<evidence type="ECO:0000256" key="4">
    <source>
        <dbReference type="ARBA" id="ARBA00022692"/>
    </source>
</evidence>
<evidence type="ECO:0000256" key="2">
    <source>
        <dbReference type="ARBA" id="ARBA00006683"/>
    </source>
</evidence>
<dbReference type="Proteomes" id="UP000593601">
    <property type="component" value="Chromosome"/>
</dbReference>
<feature type="transmembrane region" description="Helical" evidence="7">
    <location>
        <begin position="26"/>
        <end position="49"/>
    </location>
</feature>
<keyword evidence="5 7" id="KW-1133">Transmembrane helix</keyword>
<name>A0A7M2RFG3_9FIRM</name>
<keyword evidence="3" id="KW-1003">Cell membrane</keyword>
<dbReference type="EMBL" id="CP063304">
    <property type="protein sequence ID" value="QOV18714.1"/>
    <property type="molecule type" value="Genomic_DNA"/>
</dbReference>
<dbReference type="InterPro" id="IPR003856">
    <property type="entry name" value="LPS_length_determ_N"/>
</dbReference>
<dbReference type="KEGG" id="bliq:INP51_11965"/>
<evidence type="ECO:0000259" key="8">
    <source>
        <dbReference type="Pfam" id="PF02706"/>
    </source>
</evidence>
<evidence type="ECO:0000313" key="9">
    <source>
        <dbReference type="EMBL" id="QOV18714.1"/>
    </source>
</evidence>
<dbReference type="GO" id="GO:0004713">
    <property type="term" value="F:protein tyrosine kinase activity"/>
    <property type="evidence" value="ECO:0007669"/>
    <property type="project" value="TreeGrafter"/>
</dbReference>
<dbReference type="AlphaFoldDB" id="A0A7M2RFG3"/>
<evidence type="ECO:0000256" key="1">
    <source>
        <dbReference type="ARBA" id="ARBA00004651"/>
    </source>
</evidence>
<reference evidence="9 10" key="1">
    <citation type="submission" date="2020-10" db="EMBL/GenBank/DDBJ databases">
        <title>Blautia liquoris sp.nov., isolated from the mud in a fermentation cellar used for the production of Chinese strong-flavoured liquor.</title>
        <authorList>
            <person name="Lu L."/>
        </authorList>
    </citation>
    <scope>NUCLEOTIDE SEQUENCE [LARGE SCALE GENOMIC DNA]</scope>
    <source>
        <strain evidence="9 10">LZLJ-3</strain>
    </source>
</reference>
<feature type="transmembrane region" description="Helical" evidence="7">
    <location>
        <begin position="185"/>
        <end position="205"/>
    </location>
</feature>
<evidence type="ECO:0000256" key="7">
    <source>
        <dbReference type="SAM" id="Phobius"/>
    </source>
</evidence>
<evidence type="ECO:0000256" key="3">
    <source>
        <dbReference type="ARBA" id="ARBA00022475"/>
    </source>
</evidence>
<evidence type="ECO:0000256" key="6">
    <source>
        <dbReference type="ARBA" id="ARBA00023136"/>
    </source>
</evidence>
<gene>
    <name evidence="9" type="ORF">INP51_11965</name>
</gene>
<sequence>MINYDEQYDLTDTIDLLEIVQQVKKYFWVLLLAMLLTGGAGFFCSKFFMDQQYESSITMIVNTRKDNSADVTNDNITCAQNLVSTYAVILKSNTVLNQVIRTLNLDMSYDELQKSVSVTVVDNTQIMRVAVRNSNRKLSGDIVNEIASVAPGVIVETVQAGSCKVTSDVITSNAPVSPDVKKVTLMGAASGMLVVMIAITICTLFKAKRLVDDKDIQKYFDLPVLGVIPEVERKGNEKIERKKEYKNSQRTHFGYAKRYPI</sequence>
<keyword evidence="6 7" id="KW-0472">Membrane</keyword>
<protein>
    <submittedName>
        <fullName evidence="9">Capsular biosynthesis protein</fullName>
    </submittedName>
</protein>
<dbReference type="RefSeq" id="WP_193735076.1">
    <property type="nucleotide sequence ID" value="NZ_CP063304.1"/>
</dbReference>
<dbReference type="InterPro" id="IPR050445">
    <property type="entry name" value="Bact_polysacc_biosynth/exp"/>
</dbReference>
<dbReference type="PANTHER" id="PTHR32309:SF13">
    <property type="entry name" value="FERRIC ENTEROBACTIN TRANSPORT PROTEIN FEPE"/>
    <property type="match status" value="1"/>
</dbReference>
<accession>A0A7M2RFG3</accession>
<evidence type="ECO:0000256" key="5">
    <source>
        <dbReference type="ARBA" id="ARBA00022989"/>
    </source>
</evidence>
<proteinExistence type="inferred from homology"/>
<dbReference type="PANTHER" id="PTHR32309">
    <property type="entry name" value="TYROSINE-PROTEIN KINASE"/>
    <property type="match status" value="1"/>
</dbReference>
<evidence type="ECO:0000313" key="10">
    <source>
        <dbReference type="Proteomes" id="UP000593601"/>
    </source>
</evidence>
<comment type="subcellular location">
    <subcellularLocation>
        <location evidence="1">Cell membrane</location>
        <topology evidence="1">Multi-pass membrane protein</topology>
    </subcellularLocation>
</comment>
<keyword evidence="4 7" id="KW-0812">Transmembrane</keyword>
<feature type="domain" description="Polysaccharide chain length determinant N-terminal" evidence="8">
    <location>
        <begin position="12"/>
        <end position="103"/>
    </location>
</feature>